<accession>A0A1H8GZ00</accession>
<feature type="transmembrane region" description="Helical" evidence="1">
    <location>
        <begin position="13"/>
        <end position="33"/>
    </location>
</feature>
<evidence type="ECO:0000256" key="1">
    <source>
        <dbReference type="SAM" id="Phobius"/>
    </source>
</evidence>
<reference evidence="2 3" key="1">
    <citation type="submission" date="2016-10" db="EMBL/GenBank/DDBJ databases">
        <authorList>
            <person name="de Groot N.N."/>
        </authorList>
    </citation>
    <scope>NUCLEOTIDE SEQUENCE [LARGE SCALE GENOMIC DNA]</scope>
    <source>
        <strain evidence="2 3">DSM 8512</strain>
    </source>
</reference>
<dbReference type="EMBL" id="FODE01000008">
    <property type="protein sequence ID" value="SEN49361.1"/>
    <property type="molecule type" value="Genomic_DNA"/>
</dbReference>
<evidence type="ECO:0000313" key="2">
    <source>
        <dbReference type="EMBL" id="SEN49361.1"/>
    </source>
</evidence>
<protein>
    <submittedName>
        <fullName evidence="2">Uncharacterized protein</fullName>
    </submittedName>
</protein>
<keyword evidence="1" id="KW-1133">Transmembrane helix</keyword>
<dbReference type="Proteomes" id="UP000199054">
    <property type="component" value="Unassembled WGS sequence"/>
</dbReference>
<gene>
    <name evidence="2" type="ORF">SAMN04489859_100835</name>
</gene>
<evidence type="ECO:0000313" key="3">
    <source>
        <dbReference type="Proteomes" id="UP000199054"/>
    </source>
</evidence>
<proteinExistence type="predicted"/>
<name>A0A1H8GZ00_9RHOB</name>
<keyword evidence="3" id="KW-1185">Reference proteome</keyword>
<sequence>MTAGRKTTIFRRLWVRLLATAGLAAAILLSWWWRIDEARSPDQVPVVALGDRIDLGRSVITPLSLRLSDQDGQLILDAMIENVTGRTQGAVFGMPEHPPQLVLDGTPIDPAEVVLTRDGETLRQLHPRMPERIALLWTLPPEWQPAEVRVDFAKQIFKLRDNLYGQSNWLGFEPAARLAALPEVQP</sequence>
<organism evidence="2 3">
    <name type="scientific">Paracoccus alcaliphilus</name>
    <dbReference type="NCBI Taxonomy" id="34002"/>
    <lineage>
        <taxon>Bacteria</taxon>
        <taxon>Pseudomonadati</taxon>
        <taxon>Pseudomonadota</taxon>
        <taxon>Alphaproteobacteria</taxon>
        <taxon>Rhodobacterales</taxon>
        <taxon>Paracoccaceae</taxon>
        <taxon>Paracoccus</taxon>
    </lineage>
</organism>
<keyword evidence="1" id="KW-0472">Membrane</keyword>
<dbReference type="RefSeq" id="WP_090611241.1">
    <property type="nucleotide sequence ID" value="NZ_CP067124.1"/>
</dbReference>
<dbReference type="AlphaFoldDB" id="A0A1H8GZ00"/>
<dbReference type="OrthoDB" id="5998046at2"/>
<dbReference type="STRING" id="34002.SAMN04489859_100835"/>
<keyword evidence="1" id="KW-0812">Transmembrane</keyword>